<dbReference type="PROSITE" id="PS50089">
    <property type="entry name" value="ZF_RING_2"/>
    <property type="match status" value="1"/>
</dbReference>
<evidence type="ECO:0000256" key="2">
    <source>
        <dbReference type="ARBA" id="ARBA00022771"/>
    </source>
</evidence>
<dbReference type="SMART" id="SM00184">
    <property type="entry name" value="RING"/>
    <property type="match status" value="1"/>
</dbReference>
<feature type="transmembrane region" description="Helical" evidence="5">
    <location>
        <begin position="38"/>
        <end position="58"/>
    </location>
</feature>
<dbReference type="GO" id="GO:0061630">
    <property type="term" value="F:ubiquitin protein ligase activity"/>
    <property type="evidence" value="ECO:0007669"/>
    <property type="project" value="TreeGrafter"/>
</dbReference>
<keyword evidence="5" id="KW-0812">Transmembrane</keyword>
<dbReference type="STRING" id="1561998.A0A1I7THE9"/>
<feature type="domain" description="RING-type" evidence="6">
    <location>
        <begin position="155"/>
        <end position="214"/>
    </location>
</feature>
<evidence type="ECO:0000256" key="3">
    <source>
        <dbReference type="ARBA" id="ARBA00022833"/>
    </source>
</evidence>
<protein>
    <submittedName>
        <fullName evidence="8">RING-type domain-containing protein</fullName>
    </submittedName>
</protein>
<dbReference type="InterPro" id="IPR051435">
    <property type="entry name" value="RING_finger_E3_ubiq-ligases"/>
</dbReference>
<keyword evidence="7" id="KW-1185">Reference proteome</keyword>
<dbReference type="PANTHER" id="PTHR22791:SF6">
    <property type="entry name" value="RING-TYPE DOMAIN-CONTAINING PROTEIN"/>
    <property type="match status" value="1"/>
</dbReference>
<dbReference type="GO" id="GO:0016567">
    <property type="term" value="P:protein ubiquitination"/>
    <property type="evidence" value="ECO:0007669"/>
    <property type="project" value="TreeGrafter"/>
</dbReference>
<evidence type="ECO:0000256" key="4">
    <source>
        <dbReference type="PROSITE-ProRule" id="PRU00175"/>
    </source>
</evidence>
<evidence type="ECO:0000256" key="1">
    <source>
        <dbReference type="ARBA" id="ARBA00022723"/>
    </source>
</evidence>
<keyword evidence="1" id="KW-0479">Metal-binding</keyword>
<feature type="transmembrane region" description="Helical" evidence="5">
    <location>
        <begin position="64"/>
        <end position="82"/>
    </location>
</feature>
<feature type="transmembrane region" description="Helical" evidence="5">
    <location>
        <begin position="117"/>
        <end position="137"/>
    </location>
</feature>
<evidence type="ECO:0000256" key="5">
    <source>
        <dbReference type="SAM" id="Phobius"/>
    </source>
</evidence>
<dbReference type="WBParaSite" id="Csp11.Scaffold614.g5962.t1">
    <property type="protein sequence ID" value="Csp11.Scaffold614.g5962.t1"/>
    <property type="gene ID" value="Csp11.Scaffold614.g5962"/>
</dbReference>
<dbReference type="PANTHER" id="PTHR22791">
    <property type="entry name" value="RING-TYPE DOMAIN-CONTAINING PROTEIN"/>
    <property type="match status" value="1"/>
</dbReference>
<evidence type="ECO:0000259" key="6">
    <source>
        <dbReference type="PROSITE" id="PS50089"/>
    </source>
</evidence>
<dbReference type="Pfam" id="PF14634">
    <property type="entry name" value="zf-RING_5"/>
    <property type="match status" value="1"/>
</dbReference>
<feature type="transmembrane region" description="Helical" evidence="5">
    <location>
        <begin position="94"/>
        <end position="111"/>
    </location>
</feature>
<reference evidence="8" key="1">
    <citation type="submission" date="2016-11" db="UniProtKB">
        <authorList>
            <consortium name="WormBaseParasite"/>
        </authorList>
    </citation>
    <scope>IDENTIFICATION</scope>
</reference>
<accession>A0A1I7THE9</accession>
<name>A0A1I7THE9_9PELO</name>
<sequence>MFSECPLDFKNKDPFDILKLLEGLARLSDSQKYKCKVIFYRGFIVLSGGPLTLAYAFSPPTEESFYYLLFQPAAFEFLIRILSFKVEKMNPKPSLPIFNILLIILTTVHYMDNYSTTCLGSLIIIILEAMSIGHIWNAEIIMKRSQKTEVNRFKCEVCYQEFNETSRTPRILRCGHTVCEECANRLQVNDRFVSSRYGDPIEMIYRHITCPFCKFYTPLYRNIGLPKNYALLHVIRQ</sequence>
<dbReference type="InterPro" id="IPR017907">
    <property type="entry name" value="Znf_RING_CS"/>
</dbReference>
<proteinExistence type="predicted"/>
<keyword evidence="3" id="KW-0862">Zinc</keyword>
<dbReference type="InterPro" id="IPR013083">
    <property type="entry name" value="Znf_RING/FYVE/PHD"/>
</dbReference>
<dbReference type="GO" id="GO:0008270">
    <property type="term" value="F:zinc ion binding"/>
    <property type="evidence" value="ECO:0007669"/>
    <property type="project" value="UniProtKB-KW"/>
</dbReference>
<dbReference type="InterPro" id="IPR001841">
    <property type="entry name" value="Znf_RING"/>
</dbReference>
<evidence type="ECO:0000313" key="8">
    <source>
        <dbReference type="WBParaSite" id="Csp11.Scaffold614.g5962.t1"/>
    </source>
</evidence>
<dbReference type="Gene3D" id="3.30.40.10">
    <property type="entry name" value="Zinc/RING finger domain, C3HC4 (zinc finger)"/>
    <property type="match status" value="1"/>
</dbReference>
<dbReference type="eggNOG" id="KOG4185">
    <property type="taxonomic scope" value="Eukaryota"/>
</dbReference>
<dbReference type="PROSITE" id="PS00518">
    <property type="entry name" value="ZF_RING_1"/>
    <property type="match status" value="1"/>
</dbReference>
<keyword evidence="5" id="KW-1133">Transmembrane helix</keyword>
<dbReference type="Proteomes" id="UP000095282">
    <property type="component" value="Unplaced"/>
</dbReference>
<keyword evidence="2 4" id="KW-0863">Zinc-finger</keyword>
<dbReference type="AlphaFoldDB" id="A0A1I7THE9"/>
<organism evidence="7 8">
    <name type="scientific">Caenorhabditis tropicalis</name>
    <dbReference type="NCBI Taxonomy" id="1561998"/>
    <lineage>
        <taxon>Eukaryota</taxon>
        <taxon>Metazoa</taxon>
        <taxon>Ecdysozoa</taxon>
        <taxon>Nematoda</taxon>
        <taxon>Chromadorea</taxon>
        <taxon>Rhabditida</taxon>
        <taxon>Rhabditina</taxon>
        <taxon>Rhabditomorpha</taxon>
        <taxon>Rhabditoidea</taxon>
        <taxon>Rhabditidae</taxon>
        <taxon>Peloderinae</taxon>
        <taxon>Caenorhabditis</taxon>
    </lineage>
</organism>
<keyword evidence="5" id="KW-0472">Membrane</keyword>
<evidence type="ECO:0000313" key="7">
    <source>
        <dbReference type="Proteomes" id="UP000095282"/>
    </source>
</evidence>
<dbReference type="SUPFAM" id="SSF57850">
    <property type="entry name" value="RING/U-box"/>
    <property type="match status" value="1"/>
</dbReference>